<evidence type="ECO:0000313" key="1">
    <source>
        <dbReference type="EMBL" id="KAG8656015.1"/>
    </source>
</evidence>
<protein>
    <submittedName>
        <fullName evidence="1">Uncharacterized protein</fullName>
    </submittedName>
</protein>
<evidence type="ECO:0000313" key="2">
    <source>
        <dbReference type="Proteomes" id="UP000091857"/>
    </source>
</evidence>
<keyword evidence="2" id="KW-1185">Reference proteome</keyword>
<proteinExistence type="predicted"/>
<reference evidence="2" key="1">
    <citation type="journal article" date="2016" name="Nat. Biotechnol.">
        <title>Sequencing wild and cultivated cassava and related species reveals extensive interspecific hybridization and genetic diversity.</title>
        <authorList>
            <person name="Bredeson J.V."/>
            <person name="Lyons J.B."/>
            <person name="Prochnik S.E."/>
            <person name="Wu G.A."/>
            <person name="Ha C.M."/>
            <person name="Edsinger-Gonzales E."/>
            <person name="Grimwood J."/>
            <person name="Schmutz J."/>
            <person name="Rabbi I.Y."/>
            <person name="Egesi C."/>
            <person name="Nauluvula P."/>
            <person name="Lebot V."/>
            <person name="Ndunguru J."/>
            <person name="Mkamilo G."/>
            <person name="Bart R.S."/>
            <person name="Setter T.L."/>
            <person name="Gleadow R.M."/>
            <person name="Kulakow P."/>
            <person name="Ferguson M.E."/>
            <person name="Rounsley S."/>
            <person name="Rokhsar D.S."/>
        </authorList>
    </citation>
    <scope>NUCLEOTIDE SEQUENCE [LARGE SCALE GENOMIC DNA]</scope>
    <source>
        <strain evidence="2">cv. AM560-2</strain>
    </source>
</reference>
<name>A0ACB7HVL6_MANES</name>
<organism evidence="1 2">
    <name type="scientific">Manihot esculenta</name>
    <name type="common">Cassava</name>
    <name type="synonym">Jatropha manihot</name>
    <dbReference type="NCBI Taxonomy" id="3983"/>
    <lineage>
        <taxon>Eukaryota</taxon>
        <taxon>Viridiplantae</taxon>
        <taxon>Streptophyta</taxon>
        <taxon>Embryophyta</taxon>
        <taxon>Tracheophyta</taxon>
        <taxon>Spermatophyta</taxon>
        <taxon>Magnoliopsida</taxon>
        <taxon>eudicotyledons</taxon>
        <taxon>Gunneridae</taxon>
        <taxon>Pentapetalae</taxon>
        <taxon>rosids</taxon>
        <taxon>fabids</taxon>
        <taxon>Malpighiales</taxon>
        <taxon>Euphorbiaceae</taxon>
        <taxon>Crotonoideae</taxon>
        <taxon>Manihoteae</taxon>
        <taxon>Manihot</taxon>
    </lineage>
</organism>
<accession>A0ACB7HVL6</accession>
<sequence length="738" mass="83666">MRFYAQDNNLSLKICQDRHTLAETESGERECRKFNMTAIGACLFAAGFSPAVVRSCLTPSSGKKKSNPTRRFAVSTEQILTKKAETTTTSFPENERLKMKRSENGKQEKQNPVIWELAEAEKKIRKSLKDYFEESKDFIRSDGGPPRWFSPLECGSRLDESPLLLYLPGIDGVGLGLVRQHYSIGKIFDVWCLHIPVKDRTSFTGLVKLVERTVRSENNRFPNRPIYLVGESLGACLALAVAACNPDIDLVLILANPGTSFKKSQLEPLIPLLALMSDQLQLSLPYILSLMTGDPLKVTMDDVAEGVPLQQTIGELSQHVAAMSSYLSVLADILPRETLLWKLQMLKSASAYANSRLHAVKAQTLILTSGKDQLLPSPDEGQRLHSLLPKCENRLFSDSGHFLFLEDKVDLVTTIMGATFYRKGAYYDYISDYVQPSPYAFKKIYESFGWVRFATSPVMLSTFEDGKIARGLAGVPSEGPVLYVGYHMLLGFELSSMISQFFFERNILLRGIAHPSMFRRLKEGKLPPMSQFDTFRVMGAVPVSGTLFYNLLSSNAHVLLYPGGVREACHRKGEEYKLFWPEQTEFVRMAARFGAKIVPFGVVGEDDFFEVFFDYDDQMKVPFLRDYILEISEQSESVRTEEQGEVGNQDMHLPGILPKFPGRFYYYFGKPIETKGREKELRDREKAHELYLEVKSEVEKCLAFLKEKRESDPYRYLFTRLSYQATHGFTSEVPTFEV</sequence>
<gene>
    <name evidence="1" type="ORF">MANES_04G090600v8</name>
</gene>
<dbReference type="EMBL" id="CM004390">
    <property type="protein sequence ID" value="KAG8656015.1"/>
    <property type="molecule type" value="Genomic_DNA"/>
</dbReference>
<comment type="caution">
    <text evidence="1">The sequence shown here is derived from an EMBL/GenBank/DDBJ whole genome shotgun (WGS) entry which is preliminary data.</text>
</comment>
<dbReference type="Proteomes" id="UP000091857">
    <property type="component" value="Chromosome 4"/>
</dbReference>